<feature type="region of interest" description="Disordered" evidence="1">
    <location>
        <begin position="1"/>
        <end position="29"/>
    </location>
</feature>
<organism evidence="2">
    <name type="scientific">uncultured Pseudonocardia sp</name>
    <dbReference type="NCBI Taxonomy" id="211455"/>
    <lineage>
        <taxon>Bacteria</taxon>
        <taxon>Bacillati</taxon>
        <taxon>Actinomycetota</taxon>
        <taxon>Actinomycetes</taxon>
        <taxon>Pseudonocardiales</taxon>
        <taxon>Pseudonocardiaceae</taxon>
        <taxon>Pseudonocardia</taxon>
        <taxon>environmental samples</taxon>
    </lineage>
</organism>
<feature type="compositionally biased region" description="Basic and acidic residues" evidence="1">
    <location>
        <begin position="19"/>
        <end position="29"/>
    </location>
</feature>
<dbReference type="EMBL" id="CADCUS010000530">
    <property type="protein sequence ID" value="CAA9439197.1"/>
    <property type="molecule type" value="Genomic_DNA"/>
</dbReference>
<dbReference type="AlphaFoldDB" id="A0A6J4QBK4"/>
<gene>
    <name evidence="2" type="ORF">AVDCRST_MAG66-3835</name>
</gene>
<proteinExistence type="predicted"/>
<evidence type="ECO:0000256" key="1">
    <source>
        <dbReference type="SAM" id="MobiDB-lite"/>
    </source>
</evidence>
<name>A0A6J4QBK4_9PSEU</name>
<feature type="non-terminal residue" evidence="2">
    <location>
        <position position="1"/>
    </location>
</feature>
<sequence>GEPVGERGDPAGQAQRLHRAGDGARADVGEQRDVLLQRGRQDLGALGDDADGPAQRVDVERGDVAPAHQHGAGRGLDRAGQQLGQCRLARARAPDQRARRPGGDREGDRAQGEAARV</sequence>
<evidence type="ECO:0000313" key="2">
    <source>
        <dbReference type="EMBL" id="CAA9439197.1"/>
    </source>
</evidence>
<feature type="non-terminal residue" evidence="2">
    <location>
        <position position="117"/>
    </location>
</feature>
<reference evidence="2" key="1">
    <citation type="submission" date="2020-02" db="EMBL/GenBank/DDBJ databases">
        <authorList>
            <person name="Meier V. D."/>
        </authorList>
    </citation>
    <scope>NUCLEOTIDE SEQUENCE</scope>
    <source>
        <strain evidence="2">AVDCRST_MAG66</strain>
    </source>
</reference>
<feature type="region of interest" description="Disordered" evidence="1">
    <location>
        <begin position="60"/>
        <end position="117"/>
    </location>
</feature>
<protein>
    <submittedName>
        <fullName evidence="2">Uncharacterized protein</fullName>
    </submittedName>
</protein>
<accession>A0A6J4QBK4</accession>
<feature type="compositionally biased region" description="Basic and acidic residues" evidence="1">
    <location>
        <begin position="92"/>
        <end position="117"/>
    </location>
</feature>